<organism evidence="2 3">
    <name type="scientific">Parnassius mnemosyne</name>
    <name type="common">clouded apollo</name>
    <dbReference type="NCBI Taxonomy" id="213953"/>
    <lineage>
        <taxon>Eukaryota</taxon>
        <taxon>Metazoa</taxon>
        <taxon>Ecdysozoa</taxon>
        <taxon>Arthropoda</taxon>
        <taxon>Hexapoda</taxon>
        <taxon>Insecta</taxon>
        <taxon>Pterygota</taxon>
        <taxon>Neoptera</taxon>
        <taxon>Endopterygota</taxon>
        <taxon>Lepidoptera</taxon>
        <taxon>Glossata</taxon>
        <taxon>Ditrysia</taxon>
        <taxon>Papilionoidea</taxon>
        <taxon>Papilionidae</taxon>
        <taxon>Parnassiinae</taxon>
        <taxon>Parnassini</taxon>
        <taxon>Parnassius</taxon>
        <taxon>Driopa</taxon>
    </lineage>
</organism>
<name>A0AAV1LM13_9NEOP</name>
<dbReference type="Proteomes" id="UP001314205">
    <property type="component" value="Unassembled WGS sequence"/>
</dbReference>
<evidence type="ECO:0000313" key="3">
    <source>
        <dbReference type="Proteomes" id="UP001314205"/>
    </source>
</evidence>
<sequence>MSRNPSHERCITESGDVLEVIREEQHSPTVSSVKMDATGSTKIEATPRDPSAECACPKPIVKEGDISNKEEIIKLLKERENLLKALYQKDLENEIRILKNRFDFILQNEEIRTSYMLREAHRERKEKISALQTQLECKNLAGLMYVLCSERRRCKFEKLQLVQEYTKYIGVLQDTLADAQALILQLVRGHKIASKVDDEWQMKIKSIIKEFQNFVCNFAGGAPEMSQYFFDLSELFKSELPEAELAADDSSQSDKEPEEQIADKPWWEMLEGNDVPFVMFGDMAELKAPQRRNVLKAVKSGKTVPNDWKRYVFNDKILNSKCPNADDIKNEYLKRLPGKWECCNEQTQERESNSNHRMPQASVDIRGNMGSVLRIIASCGYGQPVTKTTLLGARDSMEIASTPRLRERLRNSDQNNVVLNIGGKRASRFDDYYQEIPLNETEDFETSPRQESQIEEEEIIEESFSTLGSIHNDSLQMIPSHVPDRDAKINNEKVCPMEKCQRMQMDSFIRTLPPYMRANPFTHFEKTYEEYELCTPEQLEILRQRIESKKKENKADLEHVEESPLLEWTETSNSVALQTSESSASVPPCTCHESIREKTNGRVYNIEDLIPIKKAINEINKKLFYNSRIEFNRFKVVGECDRNSVHEHQKNGRAHEIQQILQERPSLCDIFQGNTH</sequence>
<gene>
    <name evidence="2" type="ORF">PARMNEM_LOCUS14286</name>
</gene>
<keyword evidence="3" id="KW-1185">Reference proteome</keyword>
<evidence type="ECO:0000313" key="2">
    <source>
        <dbReference type="EMBL" id="CAK1594691.1"/>
    </source>
</evidence>
<protein>
    <submittedName>
        <fullName evidence="2">Uncharacterized protein</fullName>
    </submittedName>
</protein>
<dbReference type="EMBL" id="CAVLGL010000090">
    <property type="protein sequence ID" value="CAK1594691.1"/>
    <property type="molecule type" value="Genomic_DNA"/>
</dbReference>
<feature type="compositionally biased region" description="Polar residues" evidence="1">
    <location>
        <begin position="27"/>
        <end position="43"/>
    </location>
</feature>
<dbReference type="AlphaFoldDB" id="A0AAV1LM13"/>
<proteinExistence type="predicted"/>
<comment type="caution">
    <text evidence="2">The sequence shown here is derived from an EMBL/GenBank/DDBJ whole genome shotgun (WGS) entry which is preliminary data.</text>
</comment>
<feature type="region of interest" description="Disordered" evidence="1">
    <location>
        <begin position="25"/>
        <end position="51"/>
    </location>
</feature>
<reference evidence="2 3" key="1">
    <citation type="submission" date="2023-11" db="EMBL/GenBank/DDBJ databases">
        <authorList>
            <person name="Hedman E."/>
            <person name="Englund M."/>
            <person name="Stromberg M."/>
            <person name="Nyberg Akerstrom W."/>
            <person name="Nylinder S."/>
            <person name="Jareborg N."/>
            <person name="Kallberg Y."/>
            <person name="Kronander E."/>
        </authorList>
    </citation>
    <scope>NUCLEOTIDE SEQUENCE [LARGE SCALE GENOMIC DNA]</scope>
</reference>
<accession>A0AAV1LM13</accession>
<evidence type="ECO:0000256" key="1">
    <source>
        <dbReference type="SAM" id="MobiDB-lite"/>
    </source>
</evidence>